<dbReference type="PANTHER" id="PTHR34825">
    <property type="entry name" value="CONSERVED PROTEIN, WITH A WEAK D-GALACTARATE DEHYDRATASE/ALTRONATE HYDROLASE DOMAIN"/>
    <property type="match status" value="1"/>
</dbReference>
<dbReference type="AlphaFoldDB" id="A0A2K8UEP7"/>
<gene>
    <name evidence="2" type="ORF">THSYN_25405</name>
</gene>
<dbReference type="KEGG" id="tsy:THSYN_25405"/>
<sequence length="518" mass="58585">MITRKLPIGIQTFAKIREDDCYYVDKTGFIRRLIAEGSQYFLSRPRRFGKSLLIDTIAEVFAGNEPLFRGLEIHPHWDWSVRFPVIRLSFAEGVLHTRAGLGARIDDLLRINAEALELTLHPGLDVAGTFGDLIRRAQARHGQRVVVLVDEYDKPILDNLTDPEVAREMRDGLRNLYSVIKGADAHLRFAFLTGVSKFSKVSIFSGLNNLHDITVVPHYSALCGYTEADVDQVFAPELPGLDRAEVRRWYNGYNWTGEAVYNPFDLLLLFQDRVFRSYWFETGTPTFLVELLTARGFFTPDLAQLHSSEALLSAFDVEHIAPEALLWQTGYLTFHGSRRTGARIEHTLGYPNLEVQTALNDALLKGLMGDPMAAERAQSRLYDTLVGGDFATLRAHVQALFDAIPHHWHDNNPIARYEGFYASVFYSHIAALGLDLTPEDATVHGRIDLTLRFEAQIWLFEFKVVELAPAGRALQQLKDRGYADKYRALGQPIHLIGIEFSREQRTLVGFEVETLAPV</sequence>
<proteinExistence type="predicted"/>
<dbReference type="OrthoDB" id="5750613at2"/>
<protein>
    <recommendedName>
        <fullName evidence="1">AAA-ATPase-like domain-containing protein</fullName>
    </recommendedName>
</protein>
<dbReference type="InterPro" id="IPR012547">
    <property type="entry name" value="PDDEXK_9"/>
</dbReference>
<evidence type="ECO:0000313" key="3">
    <source>
        <dbReference type="Proteomes" id="UP000232638"/>
    </source>
</evidence>
<evidence type="ECO:0000259" key="1">
    <source>
        <dbReference type="Pfam" id="PF09820"/>
    </source>
</evidence>
<dbReference type="PANTHER" id="PTHR34825:SF1">
    <property type="entry name" value="AAA-ATPASE-LIKE DOMAIN-CONTAINING PROTEIN"/>
    <property type="match status" value="1"/>
</dbReference>
<name>A0A2K8UEP7_9GAMM</name>
<dbReference type="Pfam" id="PF08011">
    <property type="entry name" value="PDDEXK_9"/>
    <property type="match status" value="1"/>
</dbReference>
<dbReference type="InterPro" id="IPR018631">
    <property type="entry name" value="AAA-ATPase-like_dom"/>
</dbReference>
<reference evidence="2 3" key="1">
    <citation type="submission" date="2017-03" db="EMBL/GenBank/DDBJ databases">
        <title>Complete genome sequence of Candidatus 'Thiodictyon syntrophicum' sp. nov. strain Cad16T, a photolithoautotroph purple sulfur bacterium isolated from an alpine meromictic lake.</title>
        <authorList>
            <person name="Luedin S.M."/>
            <person name="Pothier J.F."/>
            <person name="Danza F."/>
            <person name="Storelli N."/>
            <person name="Wittwer M."/>
            <person name="Tonolla M."/>
        </authorList>
    </citation>
    <scope>NUCLEOTIDE SEQUENCE [LARGE SCALE GENOMIC DNA]</scope>
    <source>
        <strain evidence="2 3">Cad16T</strain>
    </source>
</reference>
<feature type="domain" description="AAA-ATPase-like" evidence="1">
    <location>
        <begin position="7"/>
        <end position="204"/>
    </location>
</feature>
<evidence type="ECO:0000313" key="2">
    <source>
        <dbReference type="EMBL" id="AUB83939.1"/>
    </source>
</evidence>
<dbReference type="Proteomes" id="UP000232638">
    <property type="component" value="Chromosome"/>
</dbReference>
<dbReference type="EMBL" id="CP020370">
    <property type="protein sequence ID" value="AUB83939.1"/>
    <property type="molecule type" value="Genomic_DNA"/>
</dbReference>
<accession>A0A2K8UEP7</accession>
<dbReference type="RefSeq" id="WP_100921614.1">
    <property type="nucleotide sequence ID" value="NZ_CP020370.1"/>
</dbReference>
<organism evidence="2 3">
    <name type="scientific">Candidatus Thiodictyon syntrophicum</name>
    <dbReference type="NCBI Taxonomy" id="1166950"/>
    <lineage>
        <taxon>Bacteria</taxon>
        <taxon>Pseudomonadati</taxon>
        <taxon>Pseudomonadota</taxon>
        <taxon>Gammaproteobacteria</taxon>
        <taxon>Chromatiales</taxon>
        <taxon>Chromatiaceae</taxon>
        <taxon>Thiodictyon</taxon>
    </lineage>
</organism>
<keyword evidence="3" id="KW-1185">Reference proteome</keyword>
<dbReference type="Pfam" id="PF09820">
    <property type="entry name" value="AAA-ATPase_like"/>
    <property type="match status" value="1"/>
</dbReference>